<dbReference type="Gene3D" id="2.60.40.1190">
    <property type="match status" value="1"/>
</dbReference>
<proteinExistence type="predicted"/>
<organism evidence="1 2">
    <name type="scientific">Nodularia spumigena CENA596</name>
    <dbReference type="NCBI Taxonomy" id="1819295"/>
    <lineage>
        <taxon>Bacteria</taxon>
        <taxon>Bacillati</taxon>
        <taxon>Cyanobacteriota</taxon>
        <taxon>Cyanophyceae</taxon>
        <taxon>Nostocales</taxon>
        <taxon>Nodulariaceae</taxon>
        <taxon>Nodularia</taxon>
    </lineage>
</organism>
<gene>
    <name evidence="1" type="ORF">A2T98_01485</name>
</gene>
<evidence type="ECO:0000313" key="1">
    <source>
        <dbReference type="EMBL" id="KZL51560.1"/>
    </source>
</evidence>
<dbReference type="RefSeq" id="WP_063871257.1">
    <property type="nucleotide sequence ID" value="NZ_CAWMRI010000015.1"/>
</dbReference>
<dbReference type="AlphaFoldDB" id="A0A166KUJ0"/>
<reference evidence="1 2" key="1">
    <citation type="submission" date="2016-04" db="EMBL/GenBank/DDBJ databases">
        <title>Draft Genome Assembly of the Bloom-forming Cyanobacterium Nodularia spumigena Strain CENA596 in Shrimp Production Ponds.</title>
        <authorList>
            <person name="Popin R.V."/>
            <person name="Rigonato J."/>
            <person name="Abreu V.A."/>
            <person name="Andreote A.P."/>
            <person name="Silveira S.B."/>
            <person name="Odebrecht C."/>
            <person name="Fiore M.F."/>
        </authorList>
    </citation>
    <scope>NUCLEOTIDE SEQUENCE [LARGE SCALE GENOMIC DNA]</scope>
    <source>
        <strain evidence="1 2">CENA596</strain>
    </source>
</reference>
<sequence>MKNQEFSLKPFPSPESWPNLEITGNIARYANKLSLRYQLTGYLNQVVIPQLSDTPERKPELWENTCFEFFIGIKDSEYWEFNLSPAGHWNVYHFDGYRQGMQEETAFHILPFLVQKQADSFTLVLDVDLGKILVREQEVSVAITTVIEDIHSNVTYWALAHSGVNPDFHLRDSFMISL</sequence>
<dbReference type="EMBL" id="LWAJ01000015">
    <property type="protein sequence ID" value="KZL51560.1"/>
    <property type="molecule type" value="Genomic_DNA"/>
</dbReference>
<dbReference type="Proteomes" id="UP000076555">
    <property type="component" value="Unassembled WGS sequence"/>
</dbReference>
<protein>
    <recommendedName>
        <fullName evidence="3">DOMON-like domain-containing protein</fullName>
    </recommendedName>
</protein>
<dbReference type="OrthoDB" id="190583at2"/>
<accession>A0A166KUJ0</accession>
<comment type="caution">
    <text evidence="1">The sequence shown here is derived from an EMBL/GenBank/DDBJ whole genome shotgun (WGS) entry which is preliminary data.</text>
</comment>
<name>A0A166KUJ0_NODSP</name>
<dbReference type="CDD" id="cd09627">
    <property type="entry name" value="DOMON_murB_like"/>
    <property type="match status" value="1"/>
</dbReference>
<evidence type="ECO:0008006" key="3">
    <source>
        <dbReference type="Google" id="ProtNLM"/>
    </source>
</evidence>
<evidence type="ECO:0000313" key="2">
    <source>
        <dbReference type="Proteomes" id="UP000076555"/>
    </source>
</evidence>